<dbReference type="EMBL" id="JAVRRL010000039">
    <property type="protein sequence ID" value="KAK5111475.1"/>
    <property type="molecule type" value="Genomic_DNA"/>
</dbReference>
<dbReference type="Proteomes" id="UP001310890">
    <property type="component" value="Unassembled WGS sequence"/>
</dbReference>
<accession>A0AAN7TE21</accession>
<feature type="region of interest" description="Disordered" evidence="1">
    <location>
        <begin position="137"/>
        <end position="242"/>
    </location>
</feature>
<evidence type="ECO:0000256" key="1">
    <source>
        <dbReference type="SAM" id="MobiDB-lite"/>
    </source>
</evidence>
<dbReference type="InterPro" id="IPR016181">
    <property type="entry name" value="Acyl_CoA_acyltransferase"/>
</dbReference>
<evidence type="ECO:0000313" key="2">
    <source>
        <dbReference type="EMBL" id="KAK5111475.1"/>
    </source>
</evidence>
<dbReference type="AlphaFoldDB" id="A0AAN7TE21"/>
<gene>
    <name evidence="2" type="ORF">LTR62_004927</name>
</gene>
<sequence>MTATTLPPLHKPVQSHASLASSNTAPAISESAAPATDIALPSSGNALPPDLRAKAKGSLPASQDQEAKPDPPGATIREDSGTSVKGMPTSSGNEYVRNKLSQMGVTVTAARKVSSSDLEKLDRESADLRGFQVVSRVRFPGSDRGGARGRGRGGSTRGQGNRRPDASSSGQPPLRNNYQTGRQTTGNIGSRGRSRGNAWPNKKDMKADPNRWKTTWSSDGARTTSSSGGWGEEARKSHGKGRNDLADWSGGWAPAPLDWDCRPGFADTRKLARIESWLDHVATDGARVPLQLIKDDQEFAPRSWAPLVIDNKAPHTFFKDLMASNNPSPLNEQDLHGARPWWELYKSRDASLLLPYVHPNIAGADPDESLEERLAREADHGASAHTENRKRFEKAKRVAAAEKKARLEACGKKASNRVNTVGQVKPEITGTYVRSAKLSDMEQVRNLYNYYITCTCLVPETGKRTTADMEQIFRGISENKLPFLVACERSRKLHTRKSRKNRRCDDGEEVWVPEKIIGFAHVDDFHDPRGMYSHTCEIEIYIHSDLYMKGMGSCLLDKLLGMLDESYVERGGYEIEGEELEAGWNGISPRIENVITYVPYEKLQRLEWMGRWLKTNEFKQVTALDGVGKKYGENVDLAVFLRKMGVSTDVANSLITSA</sequence>
<proteinExistence type="predicted"/>
<feature type="compositionally biased region" description="Basic and acidic residues" evidence="1">
    <location>
        <begin position="201"/>
        <end position="211"/>
    </location>
</feature>
<organism evidence="2 3">
    <name type="scientific">Meristemomyces frigidus</name>
    <dbReference type="NCBI Taxonomy" id="1508187"/>
    <lineage>
        <taxon>Eukaryota</taxon>
        <taxon>Fungi</taxon>
        <taxon>Dikarya</taxon>
        <taxon>Ascomycota</taxon>
        <taxon>Pezizomycotina</taxon>
        <taxon>Dothideomycetes</taxon>
        <taxon>Dothideomycetidae</taxon>
        <taxon>Mycosphaerellales</taxon>
        <taxon>Teratosphaeriaceae</taxon>
        <taxon>Meristemomyces</taxon>
    </lineage>
</organism>
<feature type="region of interest" description="Disordered" evidence="1">
    <location>
        <begin position="1"/>
        <end position="120"/>
    </location>
</feature>
<dbReference type="Gene3D" id="3.40.630.30">
    <property type="match status" value="1"/>
</dbReference>
<feature type="compositionally biased region" description="Polar residues" evidence="1">
    <location>
        <begin position="166"/>
        <end position="188"/>
    </location>
</feature>
<feature type="compositionally biased region" description="Polar residues" evidence="1">
    <location>
        <begin position="212"/>
        <end position="227"/>
    </location>
</feature>
<reference evidence="2" key="1">
    <citation type="submission" date="2023-08" db="EMBL/GenBank/DDBJ databases">
        <title>Black Yeasts Isolated from many extreme environments.</title>
        <authorList>
            <person name="Coleine C."/>
            <person name="Stajich J.E."/>
            <person name="Selbmann L."/>
        </authorList>
    </citation>
    <scope>NUCLEOTIDE SEQUENCE</scope>
    <source>
        <strain evidence="2">CCFEE 5401</strain>
    </source>
</reference>
<dbReference type="SUPFAM" id="SSF55729">
    <property type="entry name" value="Acyl-CoA N-acyltransferases (Nat)"/>
    <property type="match status" value="1"/>
</dbReference>
<feature type="compositionally biased region" description="Basic and acidic residues" evidence="1">
    <location>
        <begin position="232"/>
        <end position="242"/>
    </location>
</feature>
<name>A0AAN7TE21_9PEZI</name>
<comment type="caution">
    <text evidence="2">The sequence shown here is derived from an EMBL/GenBank/DDBJ whole genome shotgun (WGS) entry which is preliminary data.</text>
</comment>
<evidence type="ECO:0000313" key="3">
    <source>
        <dbReference type="Proteomes" id="UP001310890"/>
    </source>
</evidence>
<evidence type="ECO:0008006" key="4">
    <source>
        <dbReference type="Google" id="ProtNLM"/>
    </source>
</evidence>
<protein>
    <recommendedName>
        <fullName evidence="4">N-acetyltransferase domain-containing protein</fullName>
    </recommendedName>
</protein>
<feature type="compositionally biased region" description="Polar residues" evidence="1">
    <location>
        <begin position="15"/>
        <end position="26"/>
    </location>
</feature>
<feature type="compositionally biased region" description="Polar residues" evidence="1">
    <location>
        <begin position="88"/>
        <end position="105"/>
    </location>
</feature>